<name>A0A183ISB5_9BILA</name>
<comment type="subunit">
    <text evidence="7">Heterotrimer.</text>
</comment>
<keyword evidence="6 7" id="KW-0539">Nucleus</keyword>
<evidence type="ECO:0000313" key="10">
    <source>
        <dbReference type="Proteomes" id="UP000270296"/>
    </source>
</evidence>
<sequence>MDNQDGQGTSQASTSLTYLSGSPQYSLGQFQFLQSSGTSAVISQSSSKPLLVQLANGQTVQLQGSSSLPHNLSMYVLNSKTTKAIDEIIYFCVSVGARSPKAHPNTLGLSNDKLILWICPFHLRIVDRGLLRTGPLQIIQLDQNSLATLTGTMPTLQIIQGSSAADSGGQQTPLIYQPVTSNFSSSKNDGVDDQQQQHQQQSNQDQSSSVNNNRNQVSNEANVIQLGPDSNLSQIFQSTSATGQAQIIMLQMMPNSAINTSALAVPPNTATKPPGEDEPLYVNAKQYHRILKRRAARAKLESEGRIPKERRKYLHESRHLHALNRIRGEGGRFNPGSRGKGSENHVFDSEPMSRRLAASDTSLTASDHGNRSATDRKFRDATYPQKQTPKSRKDAFESIGESSPPLTRAVPQYQQMFMESNNFSKVISISNSSS</sequence>
<dbReference type="InterPro" id="IPR001289">
    <property type="entry name" value="NFYA"/>
</dbReference>
<evidence type="ECO:0000256" key="1">
    <source>
        <dbReference type="ARBA" id="ARBA00004123"/>
    </source>
</evidence>
<feature type="compositionally biased region" description="Low complexity" evidence="8">
    <location>
        <begin position="193"/>
        <end position="213"/>
    </location>
</feature>
<proteinExistence type="inferred from homology"/>
<evidence type="ECO:0000256" key="8">
    <source>
        <dbReference type="SAM" id="MobiDB-lite"/>
    </source>
</evidence>
<dbReference type="GO" id="GO:0003700">
    <property type="term" value="F:DNA-binding transcription factor activity"/>
    <property type="evidence" value="ECO:0007669"/>
    <property type="project" value="UniProtKB-UniRule"/>
</dbReference>
<keyword evidence="4" id="KW-0010">Activator</keyword>
<dbReference type="EMBL" id="UZAM01009817">
    <property type="protein sequence ID" value="VDP10199.1"/>
    <property type="molecule type" value="Genomic_DNA"/>
</dbReference>
<protein>
    <recommendedName>
        <fullName evidence="7">Nuclear transcription factor Y subunit</fullName>
    </recommendedName>
</protein>
<dbReference type="InterPro" id="IPR018362">
    <property type="entry name" value="CCAAT-binding_factor_CS"/>
</dbReference>
<comment type="similarity">
    <text evidence="7">Belongs to the NFYA/HAP2 subunit family.</text>
</comment>
<gene>
    <name evidence="9" type="ORF">SBAD_LOCUS6512</name>
</gene>
<reference evidence="9 10" key="2">
    <citation type="submission" date="2018-11" db="EMBL/GenBank/DDBJ databases">
        <authorList>
            <consortium name="Pathogen Informatics"/>
        </authorList>
    </citation>
    <scope>NUCLEOTIDE SEQUENCE [LARGE SCALE GENOMIC DNA]</scope>
</reference>
<keyword evidence="2 7" id="KW-0805">Transcription regulation</keyword>
<dbReference type="Pfam" id="PF02045">
    <property type="entry name" value="CBFB_NFYA"/>
    <property type="match status" value="1"/>
</dbReference>
<evidence type="ECO:0000313" key="11">
    <source>
        <dbReference type="WBParaSite" id="SBAD_0000676601-mRNA-1"/>
    </source>
</evidence>
<feature type="region of interest" description="Disordered" evidence="8">
    <location>
        <begin position="180"/>
        <end position="213"/>
    </location>
</feature>
<evidence type="ECO:0000256" key="7">
    <source>
        <dbReference type="RuleBase" id="RU367155"/>
    </source>
</evidence>
<keyword evidence="3 7" id="KW-0238">DNA-binding</keyword>
<dbReference type="PROSITE" id="PS00686">
    <property type="entry name" value="NFYA_HAP2_1"/>
    <property type="match status" value="1"/>
</dbReference>
<evidence type="ECO:0000256" key="3">
    <source>
        <dbReference type="ARBA" id="ARBA00023125"/>
    </source>
</evidence>
<comment type="subcellular location">
    <subcellularLocation>
        <location evidence="1 7">Nucleus</location>
    </subcellularLocation>
</comment>
<feature type="region of interest" description="Disordered" evidence="8">
    <location>
        <begin position="325"/>
        <end position="411"/>
    </location>
</feature>
<dbReference type="WBParaSite" id="SBAD_0000676601-mRNA-1">
    <property type="protein sequence ID" value="SBAD_0000676601-mRNA-1"/>
    <property type="gene ID" value="SBAD_0000676601"/>
</dbReference>
<dbReference type="Proteomes" id="UP000270296">
    <property type="component" value="Unassembled WGS sequence"/>
</dbReference>
<feature type="compositionally biased region" description="Basic and acidic residues" evidence="8">
    <location>
        <begin position="368"/>
        <end position="380"/>
    </location>
</feature>
<keyword evidence="10" id="KW-1185">Reference proteome</keyword>
<dbReference type="GO" id="GO:0003677">
    <property type="term" value="F:DNA binding"/>
    <property type="evidence" value="ECO:0007669"/>
    <property type="project" value="UniProtKB-KW"/>
</dbReference>
<dbReference type="SMART" id="SM00521">
    <property type="entry name" value="CBF"/>
    <property type="match status" value="1"/>
</dbReference>
<comment type="function">
    <text evidence="7">Component of the sequence-specific heterotrimeric transcription factor (NF-Y) which specifically recognizes a 5'-CCAAT-3' box motif found in the promoters of its target genes.</text>
</comment>
<organism evidence="11">
    <name type="scientific">Soboliphyme baturini</name>
    <dbReference type="NCBI Taxonomy" id="241478"/>
    <lineage>
        <taxon>Eukaryota</taxon>
        <taxon>Metazoa</taxon>
        <taxon>Ecdysozoa</taxon>
        <taxon>Nematoda</taxon>
        <taxon>Enoplea</taxon>
        <taxon>Dorylaimia</taxon>
        <taxon>Dioctophymatida</taxon>
        <taxon>Dioctophymatoidea</taxon>
        <taxon>Soboliphymatidae</taxon>
        <taxon>Soboliphyme</taxon>
    </lineage>
</organism>
<accession>A0A183ISB5</accession>
<feature type="compositionally biased region" description="Basic and acidic residues" evidence="8">
    <location>
        <begin position="340"/>
        <end position="353"/>
    </location>
</feature>
<evidence type="ECO:0000313" key="9">
    <source>
        <dbReference type="EMBL" id="VDP10199.1"/>
    </source>
</evidence>
<evidence type="ECO:0000256" key="2">
    <source>
        <dbReference type="ARBA" id="ARBA00023015"/>
    </source>
</evidence>
<evidence type="ECO:0000256" key="5">
    <source>
        <dbReference type="ARBA" id="ARBA00023163"/>
    </source>
</evidence>
<evidence type="ECO:0000256" key="4">
    <source>
        <dbReference type="ARBA" id="ARBA00023159"/>
    </source>
</evidence>
<dbReference type="PRINTS" id="PR00616">
    <property type="entry name" value="CCAATSUBUNTB"/>
</dbReference>
<evidence type="ECO:0000256" key="6">
    <source>
        <dbReference type="ARBA" id="ARBA00023242"/>
    </source>
</evidence>
<dbReference type="PANTHER" id="PTHR12632">
    <property type="entry name" value="TRANSCRIPTION FACTOR NF-Y ALPHA-RELATED"/>
    <property type="match status" value="1"/>
</dbReference>
<dbReference type="AlphaFoldDB" id="A0A183ISB5"/>
<dbReference type="OrthoDB" id="1097733at2759"/>
<dbReference type="PROSITE" id="PS51152">
    <property type="entry name" value="NFYA_HAP2_2"/>
    <property type="match status" value="1"/>
</dbReference>
<dbReference type="Gene3D" id="6.10.250.2430">
    <property type="match status" value="1"/>
</dbReference>
<keyword evidence="5 7" id="KW-0804">Transcription</keyword>
<reference evidence="11" key="1">
    <citation type="submission" date="2016-06" db="UniProtKB">
        <authorList>
            <consortium name="WormBaseParasite"/>
        </authorList>
    </citation>
    <scope>IDENTIFICATION</scope>
</reference>
<dbReference type="GO" id="GO:0016602">
    <property type="term" value="C:CCAAT-binding factor complex"/>
    <property type="evidence" value="ECO:0007669"/>
    <property type="project" value="InterPro"/>
</dbReference>